<gene>
    <name evidence="3" type="primary">LOC114828249</name>
</gene>
<evidence type="ECO:0000313" key="3">
    <source>
        <dbReference type="RefSeq" id="XP_028967420.1"/>
    </source>
</evidence>
<feature type="region of interest" description="Disordered" evidence="1">
    <location>
        <begin position="394"/>
        <end position="419"/>
    </location>
</feature>
<sequence length="419" mass="47546">MSNIMKLPECVKFNPTVWNSTPFTENFLYEIPGRRNYVLEDDDCKIALINLFTCLDMCTIGSRLHMSLRPLISPLVALLATNIRDSERVPLVESSKEEEFAHDPIAYRKFERPISKWNEVSEEIRNAIRSVENFEVIAPSIAWAIVRFFGAGIAITDTVELELERWTRSGLSIPFPRGCVAFLHKTLPQLKDFSLMPEDITSLVKAVAVFYKSHATEPENSENVSIKKQLSIFTRCLIAEGLGPWIPFDEIASGNPLRQSALMAALQSFSENPELVQSVANLSRFHENMAKRFDGFQIQSHHVYSVYRSQMLAYMNNRHGGNSKLTAEIYKVKNALFRARSFETLDGELRDSDKDPALGRADALLVAKNYLESLPLDDRLSYFEAAENASHLGQEASTRLDFRDSPRPRQEVEGRVVVH</sequence>
<name>A0AAJ7SG27_9ACAR</name>
<organism evidence="2 3">
    <name type="scientific">Galendromus occidentalis</name>
    <name type="common">western predatory mite</name>
    <dbReference type="NCBI Taxonomy" id="34638"/>
    <lineage>
        <taxon>Eukaryota</taxon>
        <taxon>Metazoa</taxon>
        <taxon>Ecdysozoa</taxon>
        <taxon>Arthropoda</taxon>
        <taxon>Chelicerata</taxon>
        <taxon>Arachnida</taxon>
        <taxon>Acari</taxon>
        <taxon>Parasitiformes</taxon>
        <taxon>Mesostigmata</taxon>
        <taxon>Gamasina</taxon>
        <taxon>Phytoseioidea</taxon>
        <taxon>Phytoseiidae</taxon>
        <taxon>Typhlodrominae</taxon>
        <taxon>Galendromus</taxon>
    </lineage>
</organism>
<dbReference type="RefSeq" id="XP_028967420.1">
    <property type="nucleotide sequence ID" value="XM_029111587.1"/>
</dbReference>
<dbReference type="KEGG" id="goe:114828249"/>
<feature type="compositionally biased region" description="Basic and acidic residues" evidence="1">
    <location>
        <begin position="398"/>
        <end position="419"/>
    </location>
</feature>
<keyword evidence="2" id="KW-1185">Reference proteome</keyword>
<dbReference type="AlphaFoldDB" id="A0AAJ7SG27"/>
<dbReference type="Proteomes" id="UP000694867">
    <property type="component" value="Unplaced"/>
</dbReference>
<dbReference type="GeneID" id="114828249"/>
<evidence type="ECO:0000313" key="2">
    <source>
        <dbReference type="Proteomes" id="UP000694867"/>
    </source>
</evidence>
<accession>A0AAJ7SG27</accession>
<proteinExistence type="predicted"/>
<reference evidence="3" key="1">
    <citation type="submission" date="2025-08" db="UniProtKB">
        <authorList>
            <consortium name="RefSeq"/>
        </authorList>
    </citation>
    <scope>IDENTIFICATION</scope>
</reference>
<protein>
    <submittedName>
        <fullName evidence="3">Uncharacterized protein LOC114828249</fullName>
    </submittedName>
</protein>
<evidence type="ECO:0000256" key="1">
    <source>
        <dbReference type="SAM" id="MobiDB-lite"/>
    </source>
</evidence>